<keyword evidence="1" id="KW-0472">Membrane</keyword>
<keyword evidence="3" id="KW-1185">Reference proteome</keyword>
<dbReference type="InterPro" id="IPR018650">
    <property type="entry name" value="STSV1_Orf64"/>
</dbReference>
<proteinExistence type="predicted"/>
<dbReference type="RefSeq" id="WP_203806766.1">
    <property type="nucleotide sequence ID" value="NZ_BAAAQE010000094.1"/>
</dbReference>
<comment type="caution">
    <text evidence="2">The sequence shown here is derived from an EMBL/GenBank/DDBJ whole genome shotgun (WGS) entry which is preliminary data.</text>
</comment>
<feature type="transmembrane region" description="Helical" evidence="1">
    <location>
        <begin position="241"/>
        <end position="265"/>
    </location>
</feature>
<evidence type="ECO:0000313" key="3">
    <source>
        <dbReference type="Proteomes" id="UP000612282"/>
    </source>
</evidence>
<feature type="transmembrane region" description="Helical" evidence="1">
    <location>
        <begin position="277"/>
        <end position="299"/>
    </location>
</feature>
<organism evidence="2 3">
    <name type="scientific">Actinoplanes couchii</name>
    <dbReference type="NCBI Taxonomy" id="403638"/>
    <lineage>
        <taxon>Bacteria</taxon>
        <taxon>Bacillati</taxon>
        <taxon>Actinomycetota</taxon>
        <taxon>Actinomycetes</taxon>
        <taxon>Micromonosporales</taxon>
        <taxon>Micromonosporaceae</taxon>
        <taxon>Actinoplanes</taxon>
    </lineage>
</organism>
<gene>
    <name evidence="2" type="ORF">Aco03nite_084800</name>
</gene>
<evidence type="ECO:0000256" key="1">
    <source>
        <dbReference type="SAM" id="Phobius"/>
    </source>
</evidence>
<evidence type="ECO:0000313" key="2">
    <source>
        <dbReference type="EMBL" id="GID60076.1"/>
    </source>
</evidence>
<feature type="transmembrane region" description="Helical" evidence="1">
    <location>
        <begin position="311"/>
        <end position="333"/>
    </location>
</feature>
<feature type="transmembrane region" description="Helical" evidence="1">
    <location>
        <begin position="198"/>
        <end position="221"/>
    </location>
</feature>
<sequence>MRTIDRPVRWLAAALFLAYTTVSVSKHLRIRTTGYDLGIFEQGIRGYAGGGAPLSPLKGPGVHLLGDHFHPLLAVLAPLYRLFPGPGTLLLAQAALFAVSAVPVTRLAIRRFGTRGGLAVGAAYGLSWGVQQAVAFDFHEICLAVPLLAFALECLVEGRWRAAVAWAAPLVLVKEDLPLTVAAIGGYLILRGQRRRGLATLGGGVVAWLLIVGVIVPAFNHDAAYAYTSGGALLTEVPRKLLTVAMILAPTALLAARSPILLIALPTLAWRFWAANPNYWGTGFHYSAVLMPIAFVAMLDAPPVLSGRFRRIVPAFCLAFALLSTATLPFRALTDPATWQARSDPAAAGVRRILERIPDGAVVAASNRLAPQLTARCEVYLFPGYPGDALRPEWVVLFERPEYVSYTRAQYRTVLAGLPGLGYRQIDSGHGVLLFTLTRPSRSG</sequence>
<keyword evidence="1" id="KW-0812">Transmembrane</keyword>
<feature type="transmembrane region" description="Helical" evidence="1">
    <location>
        <begin position="89"/>
        <end position="109"/>
    </location>
</feature>
<protein>
    <recommendedName>
        <fullName evidence="4">DUF2079 domain-containing protein</fullName>
    </recommendedName>
</protein>
<dbReference type="EMBL" id="BOMG01000104">
    <property type="protein sequence ID" value="GID60076.1"/>
    <property type="molecule type" value="Genomic_DNA"/>
</dbReference>
<name>A0ABQ3XNJ4_9ACTN</name>
<accession>A0ABQ3XNJ4</accession>
<dbReference type="Proteomes" id="UP000612282">
    <property type="component" value="Unassembled WGS sequence"/>
</dbReference>
<reference evidence="2 3" key="1">
    <citation type="submission" date="2021-01" db="EMBL/GenBank/DDBJ databases">
        <title>Whole genome shotgun sequence of Actinoplanes couchii NBRC 106145.</title>
        <authorList>
            <person name="Komaki H."/>
            <person name="Tamura T."/>
        </authorList>
    </citation>
    <scope>NUCLEOTIDE SEQUENCE [LARGE SCALE GENOMIC DNA]</scope>
    <source>
        <strain evidence="2 3">NBRC 106145</strain>
    </source>
</reference>
<dbReference type="Pfam" id="PF09852">
    <property type="entry name" value="DUF2079"/>
    <property type="match status" value="1"/>
</dbReference>
<keyword evidence="1" id="KW-1133">Transmembrane helix</keyword>
<evidence type="ECO:0008006" key="4">
    <source>
        <dbReference type="Google" id="ProtNLM"/>
    </source>
</evidence>